<dbReference type="PANTHER" id="PTHR24366">
    <property type="entry name" value="IG(IMMUNOGLOBULIN) AND LRR(LEUCINE RICH REPEAT) DOMAINS"/>
    <property type="match status" value="1"/>
</dbReference>
<dbReference type="OMA" id="IKETCEC"/>
<evidence type="ECO:0000313" key="4">
    <source>
        <dbReference type="EMBL" id="CDW82914.1"/>
    </source>
</evidence>
<dbReference type="Gene3D" id="3.80.10.10">
    <property type="entry name" value="Ribonuclease Inhibitor"/>
    <property type="match status" value="1"/>
</dbReference>
<dbReference type="InParanoid" id="A0A078AL49"/>
<dbReference type="InterPro" id="IPR025875">
    <property type="entry name" value="Leu-rich_rpt_4"/>
</dbReference>
<feature type="region of interest" description="Disordered" evidence="3">
    <location>
        <begin position="1076"/>
        <end position="1096"/>
    </location>
</feature>
<sequence length="1499" mass="175282">MNKKNQNNSTLGGENNGQDKHNIDDEDYRIEAEKIIKEEIQKGSQKLVLENLKLQDLTFMSGIQWDSLYEIDLHKNLLSSIDILNQFRNLRTIKASDNYITEINLNLQRLEDLDLHNNYINKFPLLHSLPKIQKLNLNANKISDFRVEFKPPSSLSIQYLDIGSNSIDFSSNHEFYDFLEKIKRLKSLKALIISNNPFSDEKKFDQIVSQIPSLEMFNFERAEEYRKQVLDDDKKGGKDGTKRGDKKKGTKGKTKVDKTTFYFPTLELLCHNLEAANSHPSYALDHLKDLAQDVDKITEHLEMIDEYLAKGKDEVEIVRYIYQCQIFQNDMIQDFMQNAQLLIDNHFELQNIMLTILSKLSIIKFYDFGVSCFNTLKDLMVAGREMEERVIDVLKREVVNKLQQQNPEMIPASLLKGLYELVKLTGKAEMLTGLYENCFQQWLRSLLDKINSFKRIGAIFENNDHYDSIIALLAVSLKDCRQNVNMAIKKELIELIAEILDESTWEQQRYINCLRIVEYICMFSESAANKFIDKTVHNNIMKNIRQSMHIYKKNNDLRDEDSKDTEEKVKLKYLTIAAEIDALGGLLEAERQKRLSIINDGLLDEMLQITSHYKTDPVLLTSLCKFAKQLFSREELKNNQHLLEPKIKKMQNLVQLIPYLGLKKYEDLLKMARRYYDPSSFADKEKPTQLQHLDDVVVQELFIAIINLINFFCEEAEKVGSSPIFEEVSQSLNDVGREAALFNCLEVPNDDVKLAVVECLNNVPLSEFDTEEIATVIRLLGSYKNIGAGKTEFVLAKIFWILMKLTNDKESDSGKNFRLKFGEKAISEALDILIRNLMRVVEDPDEEMEKLALSISCVHFLKFTSINPDLKKYMTSRHDEFKQALYADEQCTSYELMKYPIEIEETWIGRNMDVLIYAVTGVDSIDPYNYVSFRLLQRMADILMNKIDIDVIDPFQPEIDVVEHLKNYYRQKLRNRKNAERTYWDDPSEDFVQKLQSTNADQFNTYFQQHYLFTSNNGIPLIRMFLTKKVPEYEQYLKKEYSDAYDTSKLKLEKFILEKKSKYELSEFEKQRQEEERKAKGIIKNKKPEDEKDEDEQGINILRMALQQEDLGSNYDEQAAQDLFVQNAQVKSQNVENIKKRDYKIGVQNLKMRSLCIAAYLRCLFAALEYAPNQELKLEAIRNLKDEFVFRNITQLCDTTGWFEANIGAKYLRVMRHIIKIPNHEANEEFKNLQLYEIISVVIRKILNKLMIKIKNEQQKPLTNEDKILIYELAATCRLICDQCSLFRWSSMEVKQVGSHSRTRRTPQEKIIDIQISQLFPSQSIRTFIAILFRDMGISYRIFEQENKNDAIDSNENEFIKLKNEKAREQIKMFLGDYLSKCKDYKYDILEAFMKGVVFEKKKLRESFLQEILKSLLEASYKQSIETYIFEKRFGFELDQREKISLIQWVDASIDGSQNFKARLIVFTNKGIHVMRSTNNKPCSVCPPENLCPEVQQRK</sequence>
<dbReference type="InterPro" id="IPR032675">
    <property type="entry name" value="LRR_dom_sf"/>
</dbReference>
<feature type="compositionally biased region" description="Polar residues" evidence="3">
    <location>
        <begin position="1"/>
        <end position="13"/>
    </location>
</feature>
<keyword evidence="5" id="KW-1185">Reference proteome</keyword>
<dbReference type="EMBL" id="CCKQ01011365">
    <property type="protein sequence ID" value="CDW82914.1"/>
    <property type="molecule type" value="Genomic_DNA"/>
</dbReference>
<proteinExistence type="predicted"/>
<dbReference type="Proteomes" id="UP000039865">
    <property type="component" value="Unassembled WGS sequence"/>
</dbReference>
<feature type="compositionally biased region" description="Basic residues" evidence="3">
    <location>
        <begin position="244"/>
        <end position="253"/>
    </location>
</feature>
<dbReference type="Pfam" id="PF12799">
    <property type="entry name" value="LRR_4"/>
    <property type="match status" value="1"/>
</dbReference>
<organism evidence="4 5">
    <name type="scientific">Stylonychia lemnae</name>
    <name type="common">Ciliate</name>
    <dbReference type="NCBI Taxonomy" id="5949"/>
    <lineage>
        <taxon>Eukaryota</taxon>
        <taxon>Sar</taxon>
        <taxon>Alveolata</taxon>
        <taxon>Ciliophora</taxon>
        <taxon>Intramacronucleata</taxon>
        <taxon>Spirotrichea</taxon>
        <taxon>Stichotrichia</taxon>
        <taxon>Sporadotrichida</taxon>
        <taxon>Oxytrichidae</taxon>
        <taxon>Stylonychinae</taxon>
        <taxon>Stylonychia</taxon>
    </lineage>
</organism>
<dbReference type="PANTHER" id="PTHR24366:SF96">
    <property type="entry name" value="LEUCINE RICH REPEAT CONTAINING 53"/>
    <property type="match status" value="1"/>
</dbReference>
<protein>
    <submittedName>
        <fullName evidence="4">Leucine rich repeat family protein</fullName>
    </submittedName>
</protein>
<gene>
    <name evidence="4" type="primary">Contig1732.g1879</name>
    <name evidence="4" type="ORF">STYLEM_11951</name>
</gene>
<evidence type="ECO:0000313" key="5">
    <source>
        <dbReference type="Proteomes" id="UP000039865"/>
    </source>
</evidence>
<keyword evidence="2" id="KW-0677">Repeat</keyword>
<feature type="region of interest" description="Disordered" evidence="3">
    <location>
        <begin position="230"/>
        <end position="253"/>
    </location>
</feature>
<feature type="region of interest" description="Disordered" evidence="3">
    <location>
        <begin position="1"/>
        <end position="24"/>
    </location>
</feature>
<accession>A0A078AL49</accession>
<dbReference type="PROSITE" id="PS51450">
    <property type="entry name" value="LRR"/>
    <property type="match status" value="1"/>
</dbReference>
<dbReference type="OrthoDB" id="660555at2759"/>
<evidence type="ECO:0000256" key="1">
    <source>
        <dbReference type="ARBA" id="ARBA00022614"/>
    </source>
</evidence>
<evidence type="ECO:0000256" key="3">
    <source>
        <dbReference type="SAM" id="MobiDB-lite"/>
    </source>
</evidence>
<keyword evidence="1" id="KW-0433">Leucine-rich repeat</keyword>
<reference evidence="4 5" key="1">
    <citation type="submission" date="2014-06" db="EMBL/GenBank/DDBJ databases">
        <authorList>
            <person name="Swart Estienne"/>
        </authorList>
    </citation>
    <scope>NUCLEOTIDE SEQUENCE [LARGE SCALE GENOMIC DNA]</scope>
    <source>
        <strain evidence="4 5">130c</strain>
    </source>
</reference>
<dbReference type="InterPro" id="IPR001611">
    <property type="entry name" value="Leu-rich_rpt"/>
</dbReference>
<name>A0A078AL49_STYLE</name>
<dbReference type="SUPFAM" id="SSF48371">
    <property type="entry name" value="ARM repeat"/>
    <property type="match status" value="1"/>
</dbReference>
<dbReference type="InterPro" id="IPR016024">
    <property type="entry name" value="ARM-type_fold"/>
</dbReference>
<feature type="compositionally biased region" description="Basic and acidic residues" evidence="3">
    <location>
        <begin position="230"/>
        <end position="243"/>
    </location>
</feature>
<evidence type="ECO:0000256" key="2">
    <source>
        <dbReference type="ARBA" id="ARBA00022737"/>
    </source>
</evidence>
<dbReference type="SUPFAM" id="SSF52058">
    <property type="entry name" value="L domain-like"/>
    <property type="match status" value="1"/>
</dbReference>